<sequence>MTYLAAAEHAERAAKAARSAKASAEDRAEKKIAESLLELSLAVKELAEAGWRDN</sequence>
<protein>
    <submittedName>
        <fullName evidence="2">Uncharacterized protein</fullName>
    </submittedName>
</protein>
<reference evidence="2" key="1">
    <citation type="submission" date="2024-06" db="EMBL/GenBank/DDBJ databases">
        <title>Draft genome sequence of Microbacterium sp. strain A8/3-1, isolated from Oxytropis tragacanthoides Fisch. ex DC. Root nodules in the Altai region of Russia.</title>
        <authorList>
            <person name="Sazanova A."/>
            <person name="Guro P."/>
            <person name="Kuznetsova I."/>
            <person name="Belimov A."/>
            <person name="Safronova V."/>
        </authorList>
    </citation>
    <scope>NUCLEOTIDE SEQUENCE</scope>
    <source>
        <strain evidence="2">A8/3-1</strain>
    </source>
</reference>
<name>A0AAU7VW60_9MICO</name>
<accession>A0AAU7VW60</accession>
<dbReference type="AlphaFoldDB" id="A0AAU7VW60"/>
<gene>
    <name evidence="2" type="ORF">ABS642_00805</name>
</gene>
<evidence type="ECO:0000313" key="2">
    <source>
        <dbReference type="EMBL" id="XBX78660.1"/>
    </source>
</evidence>
<evidence type="ECO:0000256" key="1">
    <source>
        <dbReference type="SAM" id="Coils"/>
    </source>
</evidence>
<organism evidence="2">
    <name type="scientific">Microbacterium sp. A8/3-1</name>
    <dbReference type="NCBI Taxonomy" id="3160749"/>
    <lineage>
        <taxon>Bacteria</taxon>
        <taxon>Bacillati</taxon>
        <taxon>Actinomycetota</taxon>
        <taxon>Actinomycetes</taxon>
        <taxon>Micrococcales</taxon>
        <taxon>Microbacteriaceae</taxon>
        <taxon>Microbacterium</taxon>
    </lineage>
</organism>
<proteinExistence type="predicted"/>
<dbReference type="EMBL" id="CP158357">
    <property type="protein sequence ID" value="XBX78660.1"/>
    <property type="molecule type" value="Genomic_DNA"/>
</dbReference>
<dbReference type="RefSeq" id="WP_350351886.1">
    <property type="nucleotide sequence ID" value="NZ_CP158357.1"/>
</dbReference>
<feature type="coiled-coil region" evidence="1">
    <location>
        <begin position="7"/>
        <end position="34"/>
    </location>
</feature>
<keyword evidence="1" id="KW-0175">Coiled coil</keyword>